<dbReference type="OrthoDB" id="8595007at2"/>
<dbReference type="Proteomes" id="UP000199153">
    <property type="component" value="Unassembled WGS sequence"/>
</dbReference>
<dbReference type="EMBL" id="FOVL01000004">
    <property type="protein sequence ID" value="SFN42223.1"/>
    <property type="molecule type" value="Genomic_DNA"/>
</dbReference>
<gene>
    <name evidence="3" type="ORF">SAMN05660413_00985</name>
</gene>
<evidence type="ECO:0000259" key="2">
    <source>
        <dbReference type="Pfam" id="PF12969"/>
    </source>
</evidence>
<dbReference type="STRING" id="287099.SAMN05660413_00985"/>
<name>A0A1I4YWS5_9FLAO</name>
<dbReference type="InterPro" id="IPR024618">
    <property type="entry name" value="DUF3857"/>
</dbReference>
<sequence>MRKILIALQLIFIGLATPLHAQEIPANTFKIELLANANAILREEITEINILSVDKMRVKNRRTVTVLNENGDYHVQAYTFHKDNIKILDQQARVYNSSGEEIKKFKKRHFEDRSYLSSSEMYGDSRISYMNYTPVGYPYTVVFEEEYETNSTVFRTSWIPLDTYNLSIEKARYIFKNPQAIPFRFEERNMDGLEVEREIMATGLEYNISNVPAFTSEKHSPDKSEFQPRLLVALDEFSLVGVEGSGNNWKDFGKWQYEHLLEHDAQLPQATIEKIEKLTANAESDREKAKIIYQYVQDNTRYISVQLGIGGWIPMPAAKVDELGYGDCKALTNYTRVLLETQNIPSYYTVVYGGDRKHLDPEFPSMQGNHVILNIPQEDQDIWLECTSQSIPFDFLGRFTDDRYVLKLTPEGGELVKTPAYGAKHNLTRTEAEIRLDEESFTADITRHKSGIAYDKIYGIQIIKERNQKEYYKELWGYLGHFEIQNLSFSNDRDSVKFLEKLEIKGKNFSRKAGNRLLLPVNFLRPTVYSLPRDETRKMPIEITRGESYADTFRYYFPQGFEIESIPEKVHLENEFGSLFIQTSLIEAEDGPVLEVERKLIINQGLWEPEKYEAYYKFLNQIKSYNNQKAVILTAG</sequence>
<keyword evidence="1" id="KW-0732">Signal</keyword>
<keyword evidence="4" id="KW-1185">Reference proteome</keyword>
<accession>A0A1I4YWS5</accession>
<feature type="signal peptide" evidence="1">
    <location>
        <begin position="1"/>
        <end position="21"/>
    </location>
</feature>
<dbReference type="RefSeq" id="WP_093406629.1">
    <property type="nucleotide sequence ID" value="NZ_FOVL01000004.1"/>
</dbReference>
<dbReference type="AlphaFoldDB" id="A0A1I4YWS5"/>
<organism evidence="3 4">
    <name type="scientific">Salegentibacter flavus</name>
    <dbReference type="NCBI Taxonomy" id="287099"/>
    <lineage>
        <taxon>Bacteria</taxon>
        <taxon>Pseudomonadati</taxon>
        <taxon>Bacteroidota</taxon>
        <taxon>Flavobacteriia</taxon>
        <taxon>Flavobacteriales</taxon>
        <taxon>Flavobacteriaceae</taxon>
        <taxon>Salegentibacter</taxon>
    </lineage>
</organism>
<evidence type="ECO:0000313" key="4">
    <source>
        <dbReference type="Proteomes" id="UP000199153"/>
    </source>
</evidence>
<protein>
    <recommendedName>
        <fullName evidence="2">DUF3857 domain-containing protein</fullName>
    </recommendedName>
</protein>
<evidence type="ECO:0000256" key="1">
    <source>
        <dbReference type="SAM" id="SignalP"/>
    </source>
</evidence>
<reference evidence="3 4" key="1">
    <citation type="submission" date="2016-10" db="EMBL/GenBank/DDBJ databases">
        <authorList>
            <person name="de Groot N.N."/>
        </authorList>
    </citation>
    <scope>NUCLEOTIDE SEQUENCE [LARGE SCALE GENOMIC DNA]</scope>
    <source>
        <strain evidence="3 4">DSM 17794</strain>
    </source>
</reference>
<dbReference type="Gene3D" id="3.10.620.30">
    <property type="match status" value="1"/>
</dbReference>
<evidence type="ECO:0000313" key="3">
    <source>
        <dbReference type="EMBL" id="SFN42223.1"/>
    </source>
</evidence>
<feature type="chain" id="PRO_5011550120" description="DUF3857 domain-containing protein" evidence="1">
    <location>
        <begin position="22"/>
        <end position="636"/>
    </location>
</feature>
<dbReference type="Gene3D" id="2.60.40.3140">
    <property type="match status" value="1"/>
</dbReference>
<dbReference type="SUPFAM" id="SSF54001">
    <property type="entry name" value="Cysteine proteinases"/>
    <property type="match status" value="1"/>
</dbReference>
<feature type="domain" description="DUF3857" evidence="2">
    <location>
        <begin position="56"/>
        <end position="214"/>
    </location>
</feature>
<dbReference type="Pfam" id="PF12969">
    <property type="entry name" value="DUF3857"/>
    <property type="match status" value="1"/>
</dbReference>
<dbReference type="Gene3D" id="2.60.120.1130">
    <property type="match status" value="1"/>
</dbReference>
<proteinExistence type="predicted"/>
<dbReference type="InterPro" id="IPR038765">
    <property type="entry name" value="Papain-like_cys_pep_sf"/>
</dbReference>